<evidence type="ECO:0000313" key="11">
    <source>
        <dbReference type="Proteomes" id="UP000655225"/>
    </source>
</evidence>
<keyword evidence="6" id="KW-0406">Ion transport</keyword>
<dbReference type="GO" id="GO:0015743">
    <property type="term" value="P:malate transport"/>
    <property type="evidence" value="ECO:0007669"/>
    <property type="project" value="InterPro"/>
</dbReference>
<evidence type="ECO:0000256" key="3">
    <source>
        <dbReference type="ARBA" id="ARBA00022448"/>
    </source>
</evidence>
<feature type="transmembrane region" description="Helical" evidence="9">
    <location>
        <begin position="98"/>
        <end position="116"/>
    </location>
</feature>
<evidence type="ECO:0000256" key="8">
    <source>
        <dbReference type="ARBA" id="ARBA00023303"/>
    </source>
</evidence>
<feature type="transmembrane region" description="Helical" evidence="9">
    <location>
        <begin position="67"/>
        <end position="86"/>
    </location>
</feature>
<dbReference type="AlphaFoldDB" id="A0A834ZTQ4"/>
<evidence type="ECO:0000256" key="1">
    <source>
        <dbReference type="ARBA" id="ARBA00004141"/>
    </source>
</evidence>
<feature type="transmembrane region" description="Helical" evidence="9">
    <location>
        <begin position="42"/>
        <end position="61"/>
    </location>
</feature>
<reference evidence="10 11" key="1">
    <citation type="submission" date="2020-04" db="EMBL/GenBank/DDBJ databases">
        <title>Plant Genome Project.</title>
        <authorList>
            <person name="Zhang R.-G."/>
        </authorList>
    </citation>
    <scope>NUCLEOTIDE SEQUENCE [LARGE SCALE GENOMIC DNA]</scope>
    <source>
        <strain evidence="10">YNK0</strain>
        <tissue evidence="10">Leaf</tissue>
    </source>
</reference>
<dbReference type="Proteomes" id="UP000655225">
    <property type="component" value="Unassembled WGS sequence"/>
</dbReference>
<keyword evidence="11" id="KW-1185">Reference proteome</keyword>
<evidence type="ECO:0000256" key="6">
    <source>
        <dbReference type="ARBA" id="ARBA00023065"/>
    </source>
</evidence>
<dbReference type="EMBL" id="JABCRI010000001">
    <property type="protein sequence ID" value="KAF8413261.1"/>
    <property type="molecule type" value="Genomic_DNA"/>
</dbReference>
<evidence type="ECO:0008006" key="12">
    <source>
        <dbReference type="Google" id="ProtNLM"/>
    </source>
</evidence>
<evidence type="ECO:0000256" key="9">
    <source>
        <dbReference type="SAM" id="Phobius"/>
    </source>
</evidence>
<comment type="caution">
    <text evidence="10">The sequence shown here is derived from an EMBL/GenBank/DDBJ whole genome shotgun (WGS) entry which is preliminary data.</text>
</comment>
<evidence type="ECO:0000256" key="4">
    <source>
        <dbReference type="ARBA" id="ARBA00022692"/>
    </source>
</evidence>
<dbReference type="OrthoDB" id="68611at2759"/>
<dbReference type="InterPro" id="IPR020966">
    <property type="entry name" value="ALMT"/>
</dbReference>
<dbReference type="PANTHER" id="PTHR31086">
    <property type="entry name" value="ALUMINUM-ACTIVATED MALATE TRANSPORTER 10"/>
    <property type="match status" value="1"/>
</dbReference>
<dbReference type="Pfam" id="PF11744">
    <property type="entry name" value="ALMT"/>
    <property type="match status" value="1"/>
</dbReference>
<dbReference type="GO" id="GO:0034220">
    <property type="term" value="P:monoatomic ion transmembrane transport"/>
    <property type="evidence" value="ECO:0007669"/>
    <property type="project" value="UniProtKB-KW"/>
</dbReference>
<protein>
    <recommendedName>
        <fullName evidence="12">Aluminum-activated malate transporter</fullName>
    </recommendedName>
</protein>
<organism evidence="10 11">
    <name type="scientific">Tetracentron sinense</name>
    <name type="common">Spur-leaf</name>
    <dbReference type="NCBI Taxonomy" id="13715"/>
    <lineage>
        <taxon>Eukaryota</taxon>
        <taxon>Viridiplantae</taxon>
        <taxon>Streptophyta</taxon>
        <taxon>Embryophyta</taxon>
        <taxon>Tracheophyta</taxon>
        <taxon>Spermatophyta</taxon>
        <taxon>Magnoliopsida</taxon>
        <taxon>Trochodendrales</taxon>
        <taxon>Trochodendraceae</taxon>
        <taxon>Tetracentron</taxon>
    </lineage>
</organism>
<keyword evidence="7 9" id="KW-0472">Membrane</keyword>
<name>A0A834ZTQ4_TETSI</name>
<evidence type="ECO:0000256" key="7">
    <source>
        <dbReference type="ARBA" id="ARBA00023136"/>
    </source>
</evidence>
<comment type="subcellular location">
    <subcellularLocation>
        <location evidence="1">Membrane</location>
        <topology evidence="1">Multi-pass membrane protein</topology>
    </subcellularLocation>
</comment>
<keyword evidence="3" id="KW-0813">Transport</keyword>
<gene>
    <name evidence="10" type="ORF">HHK36_001237</name>
</gene>
<keyword evidence="4 9" id="KW-0812">Transmembrane</keyword>
<dbReference type="GO" id="GO:0016020">
    <property type="term" value="C:membrane"/>
    <property type="evidence" value="ECO:0007669"/>
    <property type="project" value="UniProtKB-SubCell"/>
</dbReference>
<comment type="similarity">
    <text evidence="2">Belongs to the aromatic acid exporter (TC 2.A.85) family.</text>
</comment>
<evidence type="ECO:0000256" key="5">
    <source>
        <dbReference type="ARBA" id="ARBA00022989"/>
    </source>
</evidence>
<sequence>MNGVKGSINSAAMRKNSEKGGFYCKGWIQNVWKFCKEDINRVIFSLKVGFAVLLVSLLILIRSPYEVFGTNIIWSILTVAIMFEYTVGATFNRGFNRALGSILAGILAVIIGQMALCKGRVAEPIIIGISIFLIVTSTYKLLQLD</sequence>
<evidence type="ECO:0000256" key="2">
    <source>
        <dbReference type="ARBA" id="ARBA00007079"/>
    </source>
</evidence>
<accession>A0A834ZTQ4</accession>
<proteinExistence type="inferred from homology"/>
<evidence type="ECO:0000313" key="10">
    <source>
        <dbReference type="EMBL" id="KAF8413261.1"/>
    </source>
</evidence>
<keyword evidence="5 9" id="KW-1133">Transmembrane helix</keyword>
<keyword evidence="8" id="KW-0407">Ion channel</keyword>
<feature type="transmembrane region" description="Helical" evidence="9">
    <location>
        <begin position="122"/>
        <end position="142"/>
    </location>
</feature>
<dbReference type="OMA" id="QMALCKG"/>